<comment type="subcellular location">
    <subcellularLocation>
        <location evidence="1">Membrane</location>
        <topology evidence="1">Multi-pass membrane protein</topology>
    </subcellularLocation>
</comment>
<keyword evidence="3 5" id="KW-1133">Transmembrane helix</keyword>
<feature type="transmembrane region" description="Helical" evidence="5">
    <location>
        <begin position="249"/>
        <end position="267"/>
    </location>
</feature>
<feature type="transmembrane region" description="Helical" evidence="5">
    <location>
        <begin position="512"/>
        <end position="533"/>
    </location>
</feature>
<feature type="transmembrane region" description="Helical" evidence="5">
    <location>
        <begin position="357"/>
        <end position="378"/>
    </location>
</feature>
<feature type="transmembrane region" description="Helical" evidence="5">
    <location>
        <begin position="390"/>
        <end position="411"/>
    </location>
</feature>
<dbReference type="GO" id="GO:0005886">
    <property type="term" value="C:plasma membrane"/>
    <property type="evidence" value="ECO:0007669"/>
    <property type="project" value="TreeGrafter"/>
</dbReference>
<keyword evidence="2 5" id="KW-0812">Transmembrane</keyword>
<dbReference type="HOGENOM" id="CLU_000960_26_0_1"/>
<evidence type="ECO:0000256" key="1">
    <source>
        <dbReference type="ARBA" id="ARBA00004141"/>
    </source>
</evidence>
<dbReference type="GO" id="GO:0022857">
    <property type="term" value="F:transmembrane transporter activity"/>
    <property type="evidence" value="ECO:0007669"/>
    <property type="project" value="InterPro"/>
</dbReference>
<feature type="transmembrane region" description="Helical" evidence="5">
    <location>
        <begin position="324"/>
        <end position="345"/>
    </location>
</feature>
<evidence type="ECO:0000256" key="4">
    <source>
        <dbReference type="ARBA" id="ARBA00023136"/>
    </source>
</evidence>
<dbReference type="InterPro" id="IPR036259">
    <property type="entry name" value="MFS_trans_sf"/>
</dbReference>
<sequence length="573" mass="61806">MLFKGKQRTTTCPHLPGGASPAKLIAGAGAETKNGAGEAVQTAQTCEVCAQEKKAARVYRAKIILGLVLPFTVQAFDMTIIASPLPWIAVEFSEITQLNWIVTAFNLTSAAFIPAWGHFADIFGRHWSLQAAVFIVMGVGAAGIGVIIRVILADKVSLKENAKNNSIFSLVAGVSSGAGPVLGGVLTRANWRWCFGINLPACAVTFIIVFLIRSVLLGPQPIPGLDEHGTGGQSPLARRLKTIDVGGEILSISGVGLMILAFTWAGATYDWDNAAVLVPLIIGALMTAGFILWQYMMATGKLLSQLFPLQRPMLAWELLRQRNISLLFFINFATGVGMYAVLYFVNLYFTMVRGHNASSAGVQLLYYTPGLGVGAYLAMYMCNVWPRNTWWPILLGSTIECAGVAALAYAISIDHKRTVYGMMALAGVGTGLRFMPGTIHAVGFCPGHISSIVAFMGIAMPFGGILGMTIMSTVFNNTSHLSRNSPYRDFSALPQLPADILRQVREDAKMGIVWAFVAITPILFMCMITALALGNVNITKDDIHSGDDAYKANLTEESYLYTILGRRSQKTTE</sequence>
<evidence type="ECO:0000313" key="7">
    <source>
        <dbReference type="Proteomes" id="UP000028545"/>
    </source>
</evidence>
<feature type="transmembrane region" description="Helical" evidence="5">
    <location>
        <begin position="193"/>
        <end position="216"/>
    </location>
</feature>
<evidence type="ECO:0000256" key="3">
    <source>
        <dbReference type="ARBA" id="ARBA00022989"/>
    </source>
</evidence>
<dbReference type="PANTHER" id="PTHR23501">
    <property type="entry name" value="MAJOR FACILITATOR SUPERFAMILY"/>
    <property type="match status" value="1"/>
</dbReference>
<comment type="caution">
    <text evidence="6">The sequence shown here is derived from an EMBL/GenBank/DDBJ whole genome shotgun (WGS) entry which is preliminary data.</text>
</comment>
<name>A0A084GDY9_PSEDA</name>
<dbReference type="InterPro" id="IPR011701">
    <property type="entry name" value="MFS"/>
</dbReference>
<dbReference type="VEuPathDB" id="FungiDB:SAPIO_CDS1886"/>
<feature type="transmembrane region" description="Helical" evidence="5">
    <location>
        <begin position="131"/>
        <end position="152"/>
    </location>
</feature>
<dbReference type="KEGG" id="sapo:SAPIO_CDS1886"/>
<dbReference type="OMA" id="QTWGMLL"/>
<dbReference type="Proteomes" id="UP000028545">
    <property type="component" value="Unassembled WGS sequence"/>
</dbReference>
<dbReference type="Pfam" id="PF07690">
    <property type="entry name" value="MFS_1"/>
    <property type="match status" value="1"/>
</dbReference>
<feature type="transmembrane region" description="Helical" evidence="5">
    <location>
        <begin position="100"/>
        <end position="119"/>
    </location>
</feature>
<dbReference type="AlphaFoldDB" id="A0A084GDY9"/>
<accession>A0A084GDY9</accession>
<feature type="transmembrane region" description="Helical" evidence="5">
    <location>
        <begin position="418"/>
        <end position="436"/>
    </location>
</feature>
<proteinExistence type="predicted"/>
<organism evidence="6 7">
    <name type="scientific">Pseudallescheria apiosperma</name>
    <name type="common">Scedosporium apiospermum</name>
    <dbReference type="NCBI Taxonomy" id="563466"/>
    <lineage>
        <taxon>Eukaryota</taxon>
        <taxon>Fungi</taxon>
        <taxon>Dikarya</taxon>
        <taxon>Ascomycota</taxon>
        <taxon>Pezizomycotina</taxon>
        <taxon>Sordariomycetes</taxon>
        <taxon>Hypocreomycetidae</taxon>
        <taxon>Microascales</taxon>
        <taxon>Microascaceae</taxon>
        <taxon>Scedosporium</taxon>
    </lineage>
</organism>
<dbReference type="OrthoDB" id="6770063at2759"/>
<dbReference type="Gene3D" id="1.20.1250.20">
    <property type="entry name" value="MFS general substrate transporter like domains"/>
    <property type="match status" value="2"/>
</dbReference>
<feature type="transmembrane region" description="Helical" evidence="5">
    <location>
        <begin position="63"/>
        <end position="88"/>
    </location>
</feature>
<evidence type="ECO:0000256" key="2">
    <source>
        <dbReference type="ARBA" id="ARBA00022692"/>
    </source>
</evidence>
<dbReference type="EMBL" id="JOWA01000077">
    <property type="protein sequence ID" value="KEZ45551.1"/>
    <property type="molecule type" value="Genomic_DNA"/>
</dbReference>
<evidence type="ECO:0008006" key="8">
    <source>
        <dbReference type="Google" id="ProtNLM"/>
    </source>
</evidence>
<keyword evidence="7" id="KW-1185">Reference proteome</keyword>
<evidence type="ECO:0000256" key="5">
    <source>
        <dbReference type="SAM" id="Phobius"/>
    </source>
</evidence>
<dbReference type="PANTHER" id="PTHR23501:SF39">
    <property type="entry name" value="MULTIDRUG TRANSPORTER, PUTATIVE (AFU_ORTHOLOGUE AFUA_1G05010)-RELATED"/>
    <property type="match status" value="1"/>
</dbReference>
<protein>
    <recommendedName>
        <fullName evidence="8">Major facilitator superfamily (MFS) profile domain-containing protein</fullName>
    </recommendedName>
</protein>
<keyword evidence="4 5" id="KW-0472">Membrane</keyword>
<dbReference type="GeneID" id="27720958"/>
<dbReference type="SUPFAM" id="SSF103473">
    <property type="entry name" value="MFS general substrate transporter"/>
    <property type="match status" value="1"/>
</dbReference>
<reference evidence="6 7" key="1">
    <citation type="journal article" date="2014" name="Genome Announc.">
        <title>Draft genome sequence of the pathogenic fungus Scedosporium apiospermum.</title>
        <authorList>
            <person name="Vandeputte P."/>
            <person name="Ghamrawi S."/>
            <person name="Rechenmann M."/>
            <person name="Iltis A."/>
            <person name="Giraud S."/>
            <person name="Fleury M."/>
            <person name="Thornton C."/>
            <person name="Delhaes L."/>
            <person name="Meyer W."/>
            <person name="Papon N."/>
            <person name="Bouchara J.P."/>
        </authorList>
    </citation>
    <scope>NUCLEOTIDE SEQUENCE [LARGE SCALE GENOMIC DNA]</scope>
    <source>
        <strain evidence="6 7">IHEM 14462</strain>
    </source>
</reference>
<evidence type="ECO:0000313" key="6">
    <source>
        <dbReference type="EMBL" id="KEZ45551.1"/>
    </source>
</evidence>
<feature type="transmembrane region" description="Helical" evidence="5">
    <location>
        <begin position="274"/>
        <end position="296"/>
    </location>
</feature>
<dbReference type="RefSeq" id="XP_016645350.1">
    <property type="nucleotide sequence ID" value="XM_016785053.1"/>
</dbReference>
<gene>
    <name evidence="6" type="ORF">SAPIO_CDS1886</name>
</gene>
<feature type="transmembrane region" description="Helical" evidence="5">
    <location>
        <begin position="448"/>
        <end position="475"/>
    </location>
</feature>
<feature type="transmembrane region" description="Helical" evidence="5">
    <location>
        <begin position="167"/>
        <end position="186"/>
    </location>
</feature>